<dbReference type="InterPro" id="IPR011466">
    <property type="entry name" value="DUF1572"/>
</dbReference>
<proteinExistence type="predicted"/>
<dbReference type="Proteomes" id="UP000558089">
    <property type="component" value="Unassembled WGS sequence"/>
</dbReference>
<dbReference type="Gene3D" id="1.20.120.450">
    <property type="entry name" value="dinb family like domain"/>
    <property type="match status" value="1"/>
</dbReference>
<comment type="caution">
    <text evidence="1">The sequence shown here is derived from an EMBL/GenBank/DDBJ whole genome shotgun (WGS) entry which is preliminary data.</text>
</comment>
<dbReference type="AlphaFoldDB" id="A0A850NFN8"/>
<gene>
    <name evidence="1" type="ORF">GUA46_16450</name>
</gene>
<reference evidence="1 2" key="1">
    <citation type="submission" date="2020-01" db="EMBL/GenBank/DDBJ databases">
        <title>Draft Genome Analysis of Muricauda sp. HICW Isolated from coastal seawater of PR China.</title>
        <authorList>
            <person name="Chen M.-X."/>
        </authorList>
    </citation>
    <scope>NUCLEOTIDE SEQUENCE [LARGE SCALE GENOMIC DNA]</scope>
    <source>
        <strain evidence="1 2">HICW</strain>
    </source>
</reference>
<organism evidence="1 2">
    <name type="scientific">Flagellimonas chongwuensis</name>
    <dbReference type="NCBI Taxonomy" id="2697365"/>
    <lineage>
        <taxon>Bacteria</taxon>
        <taxon>Pseudomonadati</taxon>
        <taxon>Bacteroidota</taxon>
        <taxon>Flavobacteriia</taxon>
        <taxon>Flavobacteriales</taxon>
        <taxon>Flavobacteriaceae</taxon>
        <taxon>Flagellimonas</taxon>
    </lineage>
</organism>
<protein>
    <submittedName>
        <fullName evidence="1">DUF1572 domain-containing protein</fullName>
    </submittedName>
</protein>
<sequence>MDFQENYLSNVRFEFQRYKSMGDQTFAQILDTDIHWKYSDSDNSIAIIVKHMVGNMLSRWTNFLTEDGEKIWRERDLEFENPYSEKAEMLVAWEKGWQCLFDALDSINSSNFENKIKIRNEEHSIVEAINRQLAHYASHVGQIVFIGRMIKGSDWTSLSIPKGESKAFNKKMFGTGKA</sequence>
<dbReference type="RefSeq" id="WP_176621397.1">
    <property type="nucleotide sequence ID" value="NZ_WYET01000013.1"/>
</dbReference>
<dbReference type="Pfam" id="PF07609">
    <property type="entry name" value="DUF1572"/>
    <property type="match status" value="1"/>
</dbReference>
<keyword evidence="2" id="KW-1185">Reference proteome</keyword>
<evidence type="ECO:0000313" key="2">
    <source>
        <dbReference type="Proteomes" id="UP000558089"/>
    </source>
</evidence>
<dbReference type="SUPFAM" id="SSF109854">
    <property type="entry name" value="DinB/YfiT-like putative metalloenzymes"/>
    <property type="match status" value="1"/>
</dbReference>
<evidence type="ECO:0000313" key="1">
    <source>
        <dbReference type="EMBL" id="NVN19931.1"/>
    </source>
</evidence>
<dbReference type="InterPro" id="IPR034660">
    <property type="entry name" value="DinB/YfiT-like"/>
</dbReference>
<accession>A0A850NFN8</accession>
<dbReference type="EMBL" id="WYET01000013">
    <property type="protein sequence ID" value="NVN19931.1"/>
    <property type="molecule type" value="Genomic_DNA"/>
</dbReference>
<name>A0A850NFN8_9FLAO</name>